<proteinExistence type="predicted"/>
<dbReference type="AlphaFoldDB" id="A0A9Q1GW50"/>
<feature type="compositionally biased region" description="Basic and acidic residues" evidence="1">
    <location>
        <begin position="33"/>
        <end position="43"/>
    </location>
</feature>
<name>A0A9Q1GW50_9CARY</name>
<protein>
    <submittedName>
        <fullName evidence="2">Uncharacterized protein</fullName>
    </submittedName>
</protein>
<feature type="region of interest" description="Disordered" evidence="1">
    <location>
        <begin position="104"/>
        <end position="153"/>
    </location>
</feature>
<dbReference type="OrthoDB" id="1270396at2759"/>
<sequence>MLKSRIRTSDKPVNAENLTNNMHAKATKKKLKSNREQGLNDKTDEQIFQEGLGKDKHGYLHAWGRGKSITDYFRVKPSCLNLAQDLMELKKRADESIIEAKKDVEEARKEAEQAKLEAEKDKKEAEEATNEVETTRQEVDAKIEANNKMWEKR</sequence>
<evidence type="ECO:0000313" key="2">
    <source>
        <dbReference type="EMBL" id="KAJ8425648.1"/>
    </source>
</evidence>
<gene>
    <name evidence="2" type="ORF">Cgig2_011315</name>
</gene>
<keyword evidence="3" id="KW-1185">Reference proteome</keyword>
<reference evidence="2" key="1">
    <citation type="submission" date="2022-04" db="EMBL/GenBank/DDBJ databases">
        <title>Carnegiea gigantea Genome sequencing and assembly v2.</title>
        <authorList>
            <person name="Copetti D."/>
            <person name="Sanderson M.J."/>
            <person name="Burquez A."/>
            <person name="Wojciechowski M.F."/>
        </authorList>
    </citation>
    <scope>NUCLEOTIDE SEQUENCE</scope>
    <source>
        <strain evidence="2">SGP5-SGP5p</strain>
        <tissue evidence="2">Aerial part</tissue>
    </source>
</reference>
<dbReference type="EMBL" id="JAKOGI010001431">
    <property type="protein sequence ID" value="KAJ8425648.1"/>
    <property type="molecule type" value="Genomic_DNA"/>
</dbReference>
<feature type="region of interest" description="Disordered" evidence="1">
    <location>
        <begin position="1"/>
        <end position="43"/>
    </location>
</feature>
<comment type="caution">
    <text evidence="2">The sequence shown here is derived from an EMBL/GenBank/DDBJ whole genome shotgun (WGS) entry which is preliminary data.</text>
</comment>
<feature type="compositionally biased region" description="Basic and acidic residues" evidence="1">
    <location>
        <begin position="133"/>
        <end position="153"/>
    </location>
</feature>
<dbReference type="Proteomes" id="UP001153076">
    <property type="component" value="Unassembled WGS sequence"/>
</dbReference>
<feature type="compositionally biased region" description="Basic and acidic residues" evidence="1">
    <location>
        <begin position="104"/>
        <end position="126"/>
    </location>
</feature>
<evidence type="ECO:0000313" key="3">
    <source>
        <dbReference type="Proteomes" id="UP001153076"/>
    </source>
</evidence>
<accession>A0A9Q1GW50</accession>
<evidence type="ECO:0000256" key="1">
    <source>
        <dbReference type="SAM" id="MobiDB-lite"/>
    </source>
</evidence>
<organism evidence="2 3">
    <name type="scientific">Carnegiea gigantea</name>
    <dbReference type="NCBI Taxonomy" id="171969"/>
    <lineage>
        <taxon>Eukaryota</taxon>
        <taxon>Viridiplantae</taxon>
        <taxon>Streptophyta</taxon>
        <taxon>Embryophyta</taxon>
        <taxon>Tracheophyta</taxon>
        <taxon>Spermatophyta</taxon>
        <taxon>Magnoliopsida</taxon>
        <taxon>eudicotyledons</taxon>
        <taxon>Gunneridae</taxon>
        <taxon>Pentapetalae</taxon>
        <taxon>Caryophyllales</taxon>
        <taxon>Cactineae</taxon>
        <taxon>Cactaceae</taxon>
        <taxon>Cactoideae</taxon>
        <taxon>Echinocereeae</taxon>
        <taxon>Carnegiea</taxon>
    </lineage>
</organism>